<protein>
    <submittedName>
        <fullName evidence="2">Succinate:cytochrome c oxidoreductase subunit 4</fullName>
    </submittedName>
</protein>
<keyword evidence="1" id="KW-0812">Transmembrane</keyword>
<dbReference type="EMBL" id="KJ398161">
    <property type="protein sequence ID" value="AHX02486.1"/>
    <property type="molecule type" value="Genomic_DNA"/>
</dbReference>
<reference evidence="2" key="1">
    <citation type="submission" date="2014-02" db="EMBL/GenBank/DDBJ databases">
        <title>Complete mitochondrion genomes reveal florideophycean red algal diversity.</title>
        <authorList>
            <person name="Yang E.C."/>
            <person name="Yoon H.S."/>
        </authorList>
    </citation>
    <scope>NUCLEOTIDE SEQUENCE</scope>
</reference>
<accession>A0A0E3DBK5</accession>
<feature type="transmembrane region" description="Helical" evidence="1">
    <location>
        <begin position="12"/>
        <end position="36"/>
    </location>
</feature>
<dbReference type="AlphaFoldDB" id="A0A0E3DBK5"/>
<dbReference type="SUPFAM" id="SSF81343">
    <property type="entry name" value="Fumarate reductase respiratory complex transmembrane subunits"/>
    <property type="match status" value="1"/>
</dbReference>
<keyword evidence="1" id="KW-0472">Membrane</keyword>
<keyword evidence="2" id="KW-0496">Mitochondrion</keyword>
<keyword evidence="1" id="KW-1133">Transmembrane helix</keyword>
<dbReference type="Gene3D" id="1.20.1300.10">
    <property type="entry name" value="Fumarate reductase/succinate dehydrogenase, transmembrane subunit"/>
    <property type="match status" value="1"/>
</dbReference>
<evidence type="ECO:0000313" key="2">
    <source>
        <dbReference type="EMBL" id="AHX02486.1"/>
    </source>
</evidence>
<proteinExistence type="predicted"/>
<sequence length="79" mass="9328">MFNFRWLILRLAALYVFIGILIDIEIILLMSGFLLLHINFGLQAIISDYIHIKKIKFISSILVRISLIEMTRYFLELLV</sequence>
<organism evidence="2">
    <name type="scientific">Riquetophycus sp. HSY-2014a</name>
    <dbReference type="NCBI Taxonomy" id="1488470"/>
    <lineage>
        <taxon>Eukaryota</taxon>
        <taxon>Rhodophyta</taxon>
        <taxon>Florideophyceae</taxon>
        <taxon>Rhodymeniophycidae</taxon>
        <taxon>Peyssonneliales</taxon>
        <taxon>Peyssonneliaceae</taxon>
        <taxon>Riquetophycus</taxon>
    </lineage>
</organism>
<gene>
    <name evidence="2" type="primary">shd4</name>
    <name evidence="2" type="ORF">Rique.mt.27</name>
</gene>
<evidence type="ECO:0000256" key="1">
    <source>
        <dbReference type="SAM" id="Phobius"/>
    </source>
</evidence>
<geneLocation type="mitochondrion" evidence="2"/>
<dbReference type="InterPro" id="IPR034804">
    <property type="entry name" value="SQR/QFR_C/D"/>
</dbReference>
<dbReference type="GO" id="GO:0016020">
    <property type="term" value="C:membrane"/>
    <property type="evidence" value="ECO:0007669"/>
    <property type="project" value="InterPro"/>
</dbReference>
<name>A0A0E3DBK5_9FLOR</name>